<evidence type="ECO:0000259" key="2">
    <source>
        <dbReference type="Pfam" id="PF02470"/>
    </source>
</evidence>
<evidence type="ECO:0000259" key="3">
    <source>
        <dbReference type="Pfam" id="PF11887"/>
    </source>
</evidence>
<dbReference type="InterPro" id="IPR003399">
    <property type="entry name" value="Mce/MlaD"/>
</dbReference>
<evidence type="ECO:0000313" key="5">
    <source>
        <dbReference type="Proteomes" id="UP000238362"/>
    </source>
</evidence>
<dbReference type="PANTHER" id="PTHR33371:SF19">
    <property type="entry name" value="MCE-FAMILY PROTEIN MCE4A"/>
    <property type="match status" value="1"/>
</dbReference>
<protein>
    <submittedName>
        <fullName evidence="4">Virulence factor Mce-like protein</fullName>
    </submittedName>
</protein>
<sequence length="450" mass="48512">MSARQVMVTVRRRLLGLLLIAVLVGGVALSVALYNKAFSTFVTVKLRAGDIGNQLTERSDVKVRGLIVGSVADVAPTDDGVELTLQLNPEQADLVPSNVRARFLPKTLFGERYVALQIPERPSPQSLRDGDVIPQDRTEDAVQLEQAFEHLLPVLQAVEPQKLSSTLTAISTALEGRGEPLGETLSELGRYLGDLNPHLPDLQQNLRELAEFSHHLSDAAPDLVRAMDNLTTTSRTVVEQATNLRTLYGSLTTASVDLRSFLEANSSNIISLGETSRPTLELLAKYAPEYPCVISQMADTLPKIDEAFGKGTDKPGLHATIEITNHRGRYIPGQDEPEFNDKRGPRCYAMDEYPKPFPQHPPDGPIQDGTEHPPPARSQNDGLNPANNAANAGDYNGGGSTAGGLAHSAAEHALLSQLLAPQVGLSPDEVPGWSSLLVGPLYRGAEVSVR</sequence>
<feature type="domain" description="Mammalian cell entry C-terminal" evidence="3">
    <location>
        <begin position="123"/>
        <end position="345"/>
    </location>
</feature>
<organism evidence="4 5">
    <name type="scientific">Prauserella shujinwangii</name>
    <dbReference type="NCBI Taxonomy" id="1453103"/>
    <lineage>
        <taxon>Bacteria</taxon>
        <taxon>Bacillati</taxon>
        <taxon>Actinomycetota</taxon>
        <taxon>Actinomycetes</taxon>
        <taxon>Pseudonocardiales</taxon>
        <taxon>Pseudonocardiaceae</taxon>
        <taxon>Prauserella</taxon>
    </lineage>
</organism>
<gene>
    <name evidence="4" type="ORF">B0I33_11381</name>
</gene>
<proteinExistence type="predicted"/>
<evidence type="ECO:0000256" key="1">
    <source>
        <dbReference type="SAM" id="MobiDB-lite"/>
    </source>
</evidence>
<dbReference type="OrthoDB" id="3460188at2"/>
<dbReference type="GO" id="GO:0051701">
    <property type="term" value="P:biological process involved in interaction with host"/>
    <property type="evidence" value="ECO:0007669"/>
    <property type="project" value="TreeGrafter"/>
</dbReference>
<dbReference type="InterPro" id="IPR024516">
    <property type="entry name" value="Mce_C"/>
</dbReference>
<dbReference type="InterPro" id="IPR052336">
    <property type="entry name" value="MlaD_Phospholipid_Transporter"/>
</dbReference>
<dbReference type="GO" id="GO:0005576">
    <property type="term" value="C:extracellular region"/>
    <property type="evidence" value="ECO:0007669"/>
    <property type="project" value="TreeGrafter"/>
</dbReference>
<dbReference type="Pfam" id="PF11887">
    <property type="entry name" value="Mce4_CUP1"/>
    <property type="match status" value="1"/>
</dbReference>
<feature type="region of interest" description="Disordered" evidence="1">
    <location>
        <begin position="328"/>
        <end position="395"/>
    </location>
</feature>
<feature type="domain" description="Mce/MlaD" evidence="2">
    <location>
        <begin position="42"/>
        <end position="117"/>
    </location>
</feature>
<dbReference type="EMBL" id="PVNH01000013">
    <property type="protein sequence ID" value="PRX43915.1"/>
    <property type="molecule type" value="Genomic_DNA"/>
</dbReference>
<feature type="compositionally biased region" description="Pro residues" evidence="1">
    <location>
        <begin position="355"/>
        <end position="364"/>
    </location>
</feature>
<dbReference type="PANTHER" id="PTHR33371">
    <property type="entry name" value="INTERMEMBRANE PHOSPHOLIPID TRANSPORT SYSTEM BINDING PROTEIN MLAD-RELATED"/>
    <property type="match status" value="1"/>
</dbReference>
<reference evidence="4 5" key="1">
    <citation type="submission" date="2018-03" db="EMBL/GenBank/DDBJ databases">
        <title>Genomic Encyclopedia of Type Strains, Phase III (KMG-III): the genomes of soil and plant-associated and newly described type strains.</title>
        <authorList>
            <person name="Whitman W."/>
        </authorList>
    </citation>
    <scope>NUCLEOTIDE SEQUENCE [LARGE SCALE GENOMIC DNA]</scope>
    <source>
        <strain evidence="4 5">CGMCC 4.7125</strain>
    </source>
</reference>
<keyword evidence="5" id="KW-1185">Reference proteome</keyword>
<feature type="compositionally biased region" description="Low complexity" evidence="1">
    <location>
        <begin position="380"/>
        <end position="394"/>
    </location>
</feature>
<dbReference type="RefSeq" id="WP_106181865.1">
    <property type="nucleotide sequence ID" value="NZ_PVNH01000013.1"/>
</dbReference>
<evidence type="ECO:0000313" key="4">
    <source>
        <dbReference type="EMBL" id="PRX43915.1"/>
    </source>
</evidence>
<dbReference type="NCBIfam" id="TIGR00996">
    <property type="entry name" value="Mtu_fam_mce"/>
    <property type="match status" value="1"/>
</dbReference>
<dbReference type="InterPro" id="IPR005693">
    <property type="entry name" value="Mce"/>
</dbReference>
<comment type="caution">
    <text evidence="4">The sequence shown here is derived from an EMBL/GenBank/DDBJ whole genome shotgun (WGS) entry which is preliminary data.</text>
</comment>
<dbReference type="Proteomes" id="UP000238362">
    <property type="component" value="Unassembled WGS sequence"/>
</dbReference>
<dbReference type="Pfam" id="PF02470">
    <property type="entry name" value="MlaD"/>
    <property type="match status" value="1"/>
</dbReference>
<dbReference type="AlphaFoldDB" id="A0A2T0LLK2"/>
<accession>A0A2T0LLK2</accession>
<name>A0A2T0LLK2_9PSEU</name>